<keyword evidence="8" id="KW-0408">Iron</keyword>
<feature type="domain" description="NADH:ubiquinone oxidoreductase-like 20kDa subunit" evidence="10">
    <location>
        <begin position="19"/>
        <end position="158"/>
    </location>
</feature>
<evidence type="ECO:0000256" key="8">
    <source>
        <dbReference type="ARBA" id="ARBA00023004"/>
    </source>
</evidence>
<keyword evidence="4" id="KW-0004">4Fe-4S</keyword>
<name>A0A1W1CN83_9ZZZZ</name>
<dbReference type="PANTHER" id="PTHR30013">
    <property type="entry name" value="NIFE / NIFESE HYDROGENASE SMALL SUBUNIT FAMILY MEMBER"/>
    <property type="match status" value="1"/>
</dbReference>
<evidence type="ECO:0000256" key="6">
    <source>
        <dbReference type="ARBA" id="ARBA00022729"/>
    </source>
</evidence>
<dbReference type="GO" id="GO:0051539">
    <property type="term" value="F:4 iron, 4 sulfur cluster binding"/>
    <property type="evidence" value="ECO:0007669"/>
    <property type="project" value="UniProtKB-KW"/>
</dbReference>
<dbReference type="GO" id="GO:0009375">
    <property type="term" value="C:ferredoxin hydrogenase complex"/>
    <property type="evidence" value="ECO:0007669"/>
    <property type="project" value="InterPro"/>
</dbReference>
<dbReference type="GO" id="GO:0044569">
    <property type="term" value="C:[Ni-Fe] hydrogenase complex"/>
    <property type="evidence" value="ECO:0007669"/>
    <property type="project" value="TreeGrafter"/>
</dbReference>
<keyword evidence="7 12" id="KW-0560">Oxidoreductase</keyword>
<protein>
    <submittedName>
        <fullName evidence="12">Uptake hydrogenase small subunit</fullName>
        <ecNumber evidence="12">1.12.99.6</ecNumber>
    </submittedName>
</protein>
<evidence type="ECO:0000256" key="9">
    <source>
        <dbReference type="ARBA" id="ARBA00023014"/>
    </source>
</evidence>
<evidence type="ECO:0000256" key="3">
    <source>
        <dbReference type="ARBA" id="ARBA00006605"/>
    </source>
</evidence>
<accession>A0A1W1CN83</accession>
<evidence type="ECO:0000313" key="12">
    <source>
        <dbReference type="EMBL" id="SFV67157.1"/>
    </source>
</evidence>
<evidence type="ECO:0000256" key="1">
    <source>
        <dbReference type="ARBA" id="ARBA00001966"/>
    </source>
</evidence>
<evidence type="ECO:0000256" key="2">
    <source>
        <dbReference type="ARBA" id="ARBA00004196"/>
    </source>
</evidence>
<dbReference type="Pfam" id="PF01058">
    <property type="entry name" value="Oxidored_q6"/>
    <property type="match status" value="1"/>
</dbReference>
<evidence type="ECO:0000256" key="5">
    <source>
        <dbReference type="ARBA" id="ARBA00022723"/>
    </source>
</evidence>
<evidence type="ECO:0000259" key="10">
    <source>
        <dbReference type="Pfam" id="PF01058"/>
    </source>
</evidence>
<evidence type="ECO:0000256" key="4">
    <source>
        <dbReference type="ARBA" id="ARBA00022485"/>
    </source>
</evidence>
<dbReference type="Pfam" id="PF14720">
    <property type="entry name" value="NiFe_hyd_SSU_C"/>
    <property type="match status" value="1"/>
</dbReference>
<dbReference type="GO" id="GO:0016020">
    <property type="term" value="C:membrane"/>
    <property type="evidence" value="ECO:0007669"/>
    <property type="project" value="TreeGrafter"/>
</dbReference>
<dbReference type="PANTHER" id="PTHR30013:SF5">
    <property type="entry name" value="HYDROGENASE SMALL SUBUNIT"/>
    <property type="match status" value="1"/>
</dbReference>
<keyword evidence="6" id="KW-0732">Signal</keyword>
<dbReference type="InterPro" id="IPR001821">
    <property type="entry name" value="NiFe_hydrogenase_ssu"/>
</dbReference>
<feature type="domain" description="Cytochrome-c3 hydrogenase C-terminal" evidence="11">
    <location>
        <begin position="177"/>
        <end position="251"/>
    </location>
</feature>
<dbReference type="InterPro" id="IPR037148">
    <property type="entry name" value="NiFe-Hase_small_C_sf"/>
</dbReference>
<dbReference type="EMBL" id="FPHF01000095">
    <property type="protein sequence ID" value="SFV67157.1"/>
    <property type="molecule type" value="Genomic_DNA"/>
</dbReference>
<keyword evidence="5" id="KW-0479">Metal-binding</keyword>
<dbReference type="AlphaFoldDB" id="A0A1W1CN83"/>
<gene>
    <name evidence="12" type="ORF">MNB_SM-4-185</name>
</gene>
<dbReference type="GO" id="GO:0033748">
    <property type="term" value="F:hydrogenase (acceptor) activity"/>
    <property type="evidence" value="ECO:0007669"/>
    <property type="project" value="UniProtKB-EC"/>
</dbReference>
<evidence type="ECO:0000259" key="11">
    <source>
        <dbReference type="Pfam" id="PF14720"/>
    </source>
</evidence>
<proteinExistence type="inferred from homology"/>
<dbReference type="Gene3D" id="4.10.480.10">
    <property type="entry name" value="Cytochrome-c3 hydrogenase, C-terminal domain"/>
    <property type="match status" value="1"/>
</dbReference>
<dbReference type="GO" id="GO:0009055">
    <property type="term" value="F:electron transfer activity"/>
    <property type="evidence" value="ECO:0007669"/>
    <property type="project" value="TreeGrafter"/>
</dbReference>
<comment type="subcellular location">
    <subcellularLocation>
        <location evidence="2">Cell envelope</location>
    </subcellularLocation>
</comment>
<dbReference type="EC" id="1.12.99.6" evidence="12"/>
<dbReference type="InterPro" id="IPR037024">
    <property type="entry name" value="NiFe_Hase_small_N_sf"/>
</dbReference>
<evidence type="ECO:0000256" key="7">
    <source>
        <dbReference type="ARBA" id="ARBA00023002"/>
    </source>
</evidence>
<keyword evidence="9" id="KW-0411">Iron-sulfur</keyword>
<dbReference type="GO" id="GO:0008901">
    <property type="term" value="F:ferredoxin hydrogenase activity"/>
    <property type="evidence" value="ECO:0007669"/>
    <property type="project" value="InterPro"/>
</dbReference>
<dbReference type="InterPro" id="IPR006137">
    <property type="entry name" value="NADH_UbQ_OxRdtase-like_20kDa"/>
</dbReference>
<dbReference type="GO" id="GO:0030313">
    <property type="term" value="C:cell envelope"/>
    <property type="evidence" value="ECO:0007669"/>
    <property type="project" value="UniProtKB-SubCell"/>
</dbReference>
<sequence>MHSKQDKRPTLLWIQGVTCNGNTHSFLNLPNIDQLLVKFRLLNHPALAGEYSFEDMVACKFKCDILIFEGAYDPLMKRGGVLLSKIVEHYAQTAGHIIGVGSCASFGGMFKASAPERNSGLIFNEEVEYGPLLKYKSKVINISGCPAHPEWVSYALSMIAAGKKVQVDELHRPIELFSNLAHHGCTRNEYFEWKVDAVAFGEKEGCLFYEYGCRAPMTHASCNKILWNEVSSKTRVGTPCFGCTEPDFPRQNLFSTKKSMSIPVDMPIGVPKRSYLTLTGIAKTFHIQRLEGKLIDYKKTD</sequence>
<dbReference type="InterPro" id="IPR027394">
    <property type="entry name" value="Cytochrome-c3_hydrogenase_C"/>
</dbReference>
<dbReference type="PIRSF" id="PIRSF000310">
    <property type="entry name" value="NiFe_hyd_ssu"/>
    <property type="match status" value="1"/>
</dbReference>
<organism evidence="12">
    <name type="scientific">hydrothermal vent metagenome</name>
    <dbReference type="NCBI Taxonomy" id="652676"/>
    <lineage>
        <taxon>unclassified sequences</taxon>
        <taxon>metagenomes</taxon>
        <taxon>ecological metagenomes</taxon>
    </lineage>
</organism>
<comment type="cofactor">
    <cofactor evidence="1">
        <name>[4Fe-4S] cluster</name>
        <dbReference type="ChEBI" id="CHEBI:49883"/>
    </cofactor>
</comment>
<dbReference type="PRINTS" id="PR00614">
    <property type="entry name" value="NIHGNASESMLL"/>
</dbReference>
<reference evidence="12" key="1">
    <citation type="submission" date="2016-10" db="EMBL/GenBank/DDBJ databases">
        <authorList>
            <person name="de Groot N.N."/>
        </authorList>
    </citation>
    <scope>NUCLEOTIDE SEQUENCE</scope>
</reference>
<dbReference type="GO" id="GO:0046872">
    <property type="term" value="F:metal ion binding"/>
    <property type="evidence" value="ECO:0007669"/>
    <property type="project" value="UniProtKB-KW"/>
</dbReference>
<dbReference type="GO" id="GO:0009061">
    <property type="term" value="P:anaerobic respiration"/>
    <property type="evidence" value="ECO:0007669"/>
    <property type="project" value="TreeGrafter"/>
</dbReference>
<comment type="similarity">
    <text evidence="3">Belongs to the [NiFe]/[NiFeSe] hydrogenase small subunit family.</text>
</comment>
<dbReference type="SUPFAM" id="SSF56770">
    <property type="entry name" value="HydA/Nqo6-like"/>
    <property type="match status" value="1"/>
</dbReference>
<dbReference type="Gene3D" id="3.40.50.700">
    <property type="entry name" value="NADH:ubiquinone oxidoreductase-like, 20kDa subunit"/>
    <property type="match status" value="1"/>
</dbReference>